<dbReference type="Proteomes" id="UP000239735">
    <property type="component" value="Unassembled WGS sequence"/>
</dbReference>
<accession>A0A2N9LVN2</accession>
<gene>
    <name evidence="2" type="ORF">SBA5_590008</name>
</gene>
<proteinExistence type="predicted"/>
<dbReference type="InterPro" id="IPR009558">
    <property type="entry name" value="DUF1175"/>
</dbReference>
<reference evidence="3" key="1">
    <citation type="submission" date="2018-02" db="EMBL/GenBank/DDBJ databases">
        <authorList>
            <person name="Hausmann B."/>
        </authorList>
    </citation>
    <scope>NUCLEOTIDE SEQUENCE [LARGE SCALE GENOMIC DNA]</scope>
    <source>
        <strain evidence="3">Peat soil MAG SbA5</strain>
    </source>
</reference>
<dbReference type="EMBL" id="OKRB01000118">
    <property type="protein sequence ID" value="SPE27284.1"/>
    <property type="molecule type" value="Genomic_DNA"/>
</dbReference>
<evidence type="ECO:0000256" key="1">
    <source>
        <dbReference type="SAM" id="MobiDB-lite"/>
    </source>
</evidence>
<organism evidence="2 3">
    <name type="scientific">Candidatus Sulfuritelmatomonas gaucii</name>
    <dbReference type="NCBI Taxonomy" id="2043161"/>
    <lineage>
        <taxon>Bacteria</taxon>
        <taxon>Pseudomonadati</taxon>
        <taxon>Acidobacteriota</taxon>
        <taxon>Terriglobia</taxon>
        <taxon>Terriglobales</taxon>
        <taxon>Acidobacteriaceae</taxon>
        <taxon>Candidatus Sulfuritelmatomonas</taxon>
    </lineage>
</organism>
<sequence>MFALTFLVTLGALVLYLCRDGIAARQIQPSRWQASSHFTATALARSPRSLTWSDRFSDGTPDFLRLADPADQAAFRRWFTLIAEYQTIRPPAEVPAEIADCASLLRYSYREALKRHDESWFRATGIEVPAPPGEISAWSYPHTPLEAALFRVWPGPFQPGDISDGAFAQFADAKTLVERNAYFVSRDVRTALPGDLLFYRQFGQSSPWHSMILVRSGAVPEVVYDTGPDHPSHRQRPASGDPGDGRPGELRRVLLSELLNHPEPQWRPLPGNPNFLGIYRWNILRGTQ</sequence>
<evidence type="ECO:0000313" key="2">
    <source>
        <dbReference type="EMBL" id="SPE27284.1"/>
    </source>
</evidence>
<dbReference type="Pfam" id="PF06672">
    <property type="entry name" value="DUF1175"/>
    <property type="match status" value="1"/>
</dbReference>
<protein>
    <submittedName>
        <fullName evidence="2">Uncharacterized protein</fullName>
    </submittedName>
</protein>
<dbReference type="AlphaFoldDB" id="A0A2N9LVN2"/>
<feature type="region of interest" description="Disordered" evidence="1">
    <location>
        <begin position="223"/>
        <end position="249"/>
    </location>
</feature>
<name>A0A2N9LVN2_9BACT</name>
<evidence type="ECO:0000313" key="3">
    <source>
        <dbReference type="Proteomes" id="UP000239735"/>
    </source>
</evidence>